<feature type="transmembrane region" description="Helical" evidence="1">
    <location>
        <begin position="23"/>
        <end position="48"/>
    </location>
</feature>
<protein>
    <recommendedName>
        <fullName evidence="4">Major facilitator superfamily (MFS) profile domain-containing protein</fullName>
    </recommendedName>
</protein>
<name>A0A161Y1X2_9BACI</name>
<dbReference type="Proteomes" id="UP000076476">
    <property type="component" value="Unassembled WGS sequence"/>
</dbReference>
<dbReference type="RefSeq" id="WP_063388702.1">
    <property type="nucleotide sequence ID" value="NZ_LWBR01000038.1"/>
</dbReference>
<keyword evidence="1" id="KW-0812">Transmembrane</keyword>
<dbReference type="AlphaFoldDB" id="A0A161Y1X2"/>
<gene>
    <name evidence="2" type="ORF">AZI98_12885</name>
</gene>
<keyword evidence="1" id="KW-0472">Membrane</keyword>
<proteinExistence type="predicted"/>
<keyword evidence="1" id="KW-1133">Transmembrane helix</keyword>
<evidence type="ECO:0000256" key="1">
    <source>
        <dbReference type="SAM" id="Phobius"/>
    </source>
</evidence>
<sequence>MLVNGVMIPITAFLIGKYSSKALLIFDLGIFAIGTLIGAITPNFWLLIVARIVQAIGGGYVDAVDADGDFLHLSRGKTQGSDGDEWIGGRFCSGYRTDSCRKESKSSFSLRCFSVRSTCFSPSSLQKRKSVRWKARIDCFLATLDKDSRAERNA</sequence>
<comment type="caution">
    <text evidence="2">The sequence shown here is derived from an EMBL/GenBank/DDBJ whole genome shotgun (WGS) entry which is preliminary data.</text>
</comment>
<organism evidence="2 3">
    <name type="scientific">Aeribacillus pallidus</name>
    <dbReference type="NCBI Taxonomy" id="33936"/>
    <lineage>
        <taxon>Bacteria</taxon>
        <taxon>Bacillati</taxon>
        <taxon>Bacillota</taxon>
        <taxon>Bacilli</taxon>
        <taxon>Bacillales</taxon>
        <taxon>Bacillaceae</taxon>
        <taxon>Aeribacillus</taxon>
    </lineage>
</organism>
<dbReference type="InterPro" id="IPR036259">
    <property type="entry name" value="MFS_trans_sf"/>
</dbReference>
<evidence type="ECO:0008006" key="4">
    <source>
        <dbReference type="Google" id="ProtNLM"/>
    </source>
</evidence>
<accession>A0A161Y1X2</accession>
<dbReference type="Gene3D" id="1.20.1720.10">
    <property type="entry name" value="Multidrug resistance protein D"/>
    <property type="match status" value="1"/>
</dbReference>
<evidence type="ECO:0000313" key="3">
    <source>
        <dbReference type="Proteomes" id="UP000076476"/>
    </source>
</evidence>
<evidence type="ECO:0000313" key="2">
    <source>
        <dbReference type="EMBL" id="KZN95632.1"/>
    </source>
</evidence>
<dbReference type="EMBL" id="LWBR01000038">
    <property type="protein sequence ID" value="KZN95632.1"/>
    <property type="molecule type" value="Genomic_DNA"/>
</dbReference>
<keyword evidence="3" id="KW-1185">Reference proteome</keyword>
<dbReference type="SUPFAM" id="SSF103473">
    <property type="entry name" value="MFS general substrate transporter"/>
    <property type="match status" value="1"/>
</dbReference>
<reference evidence="2 3" key="1">
    <citation type="submission" date="2016-04" db="EMBL/GenBank/DDBJ databases">
        <title>Draft genome sequence of Aeribacillus pallidus 8m3 from petroleum reservoir.</title>
        <authorList>
            <person name="Poltaraus A.B."/>
            <person name="Nazina T.N."/>
            <person name="Tourova T.P."/>
            <person name="Malakho S.M."/>
            <person name="Korshunova A.V."/>
            <person name="Sokolova D.S."/>
        </authorList>
    </citation>
    <scope>NUCLEOTIDE SEQUENCE [LARGE SCALE GENOMIC DNA]</scope>
    <source>
        <strain evidence="2 3">8m3</strain>
    </source>
</reference>